<keyword evidence="2" id="KW-1185">Reference proteome</keyword>
<gene>
    <name evidence="1" type="ORF">H9X54_009255</name>
</gene>
<dbReference type="RefSeq" id="WP_187657271.1">
    <property type="nucleotide sequence ID" value="NZ_JACSOD020000481.1"/>
</dbReference>
<organism evidence="1 2">
    <name type="scientific">Flavobacterium macrobrachii</name>
    <dbReference type="NCBI Taxonomy" id="591204"/>
    <lineage>
        <taxon>Bacteria</taxon>
        <taxon>Pseudomonadati</taxon>
        <taxon>Bacteroidota</taxon>
        <taxon>Flavobacteriia</taxon>
        <taxon>Flavobacteriales</taxon>
        <taxon>Flavobacteriaceae</taxon>
        <taxon>Flavobacterium</taxon>
    </lineage>
</organism>
<dbReference type="InterPro" id="IPR016181">
    <property type="entry name" value="Acyl_CoA_acyltransferase"/>
</dbReference>
<reference evidence="1 2" key="1">
    <citation type="submission" date="2021-02" db="EMBL/GenBank/DDBJ databases">
        <authorList>
            <person name="Jung H.S."/>
            <person name="Chun B.H."/>
            <person name="Jeon C.O."/>
        </authorList>
    </citation>
    <scope>NUCLEOTIDE SEQUENCE [LARGE SCALE GENOMIC DNA]</scope>
    <source>
        <strain evidence="1 2">LMG 25203</strain>
    </source>
</reference>
<dbReference type="Gene3D" id="3.40.630.30">
    <property type="match status" value="1"/>
</dbReference>
<accession>A0ABS2CX50</accession>
<protein>
    <recommendedName>
        <fullName evidence="3">N-acetyltransferase domain-containing protein</fullName>
    </recommendedName>
</protein>
<name>A0ABS2CX50_9FLAO</name>
<dbReference type="Proteomes" id="UP000759529">
    <property type="component" value="Unassembled WGS sequence"/>
</dbReference>
<evidence type="ECO:0000313" key="2">
    <source>
        <dbReference type="Proteomes" id="UP000759529"/>
    </source>
</evidence>
<dbReference type="EMBL" id="JACSOD020000481">
    <property type="protein sequence ID" value="MBM6499481.1"/>
    <property type="molecule type" value="Genomic_DNA"/>
</dbReference>
<evidence type="ECO:0000313" key="1">
    <source>
        <dbReference type="EMBL" id="MBM6499481.1"/>
    </source>
</evidence>
<comment type="caution">
    <text evidence="1">The sequence shown here is derived from an EMBL/GenBank/DDBJ whole genome shotgun (WGS) entry which is preliminary data.</text>
</comment>
<evidence type="ECO:0008006" key="3">
    <source>
        <dbReference type="Google" id="ProtNLM"/>
    </source>
</evidence>
<dbReference type="SUPFAM" id="SSF55729">
    <property type="entry name" value="Acyl-CoA N-acyltransferases (Nat)"/>
    <property type="match status" value="1"/>
</dbReference>
<proteinExistence type="predicted"/>
<sequence>MIKKIIKLFKVSSIDLLVYSMKDLTKFNADIQKYPLQFQTIDENKSRFYIKIDDKVIHESFTYRKLFIQKLIRTKGPTIGDCRTIDSYRGKSIYPYVINYIANLELKNGAKEVFINVSPSNISSIKGIEKAGFNIARTIKAKRFLMFYFSVEIEKNK</sequence>